<evidence type="ECO:0008006" key="9">
    <source>
        <dbReference type="Google" id="ProtNLM"/>
    </source>
</evidence>
<keyword evidence="3 6" id="KW-0812">Transmembrane</keyword>
<comment type="similarity">
    <text evidence="2">Belongs to the nematode receptor-like protein srd family.</text>
</comment>
<organism evidence="7 8">
    <name type="scientific">Pristionchus entomophagus</name>
    <dbReference type="NCBI Taxonomy" id="358040"/>
    <lineage>
        <taxon>Eukaryota</taxon>
        <taxon>Metazoa</taxon>
        <taxon>Ecdysozoa</taxon>
        <taxon>Nematoda</taxon>
        <taxon>Chromadorea</taxon>
        <taxon>Rhabditida</taxon>
        <taxon>Rhabditina</taxon>
        <taxon>Diplogasteromorpha</taxon>
        <taxon>Diplogasteroidea</taxon>
        <taxon>Neodiplogasteridae</taxon>
        <taxon>Pristionchus</taxon>
    </lineage>
</organism>
<comment type="caution">
    <text evidence="7">The sequence shown here is derived from an EMBL/GenBank/DDBJ whole genome shotgun (WGS) entry which is preliminary data.</text>
</comment>
<feature type="transmembrane region" description="Helical" evidence="6">
    <location>
        <begin position="6"/>
        <end position="29"/>
    </location>
</feature>
<evidence type="ECO:0000256" key="3">
    <source>
        <dbReference type="ARBA" id="ARBA00022692"/>
    </source>
</evidence>
<evidence type="ECO:0000313" key="8">
    <source>
        <dbReference type="Proteomes" id="UP001432027"/>
    </source>
</evidence>
<feature type="transmembrane region" description="Helical" evidence="6">
    <location>
        <begin position="80"/>
        <end position="103"/>
    </location>
</feature>
<dbReference type="Pfam" id="PF10317">
    <property type="entry name" value="7TM_GPCR_Srd"/>
    <property type="match status" value="1"/>
</dbReference>
<evidence type="ECO:0000256" key="5">
    <source>
        <dbReference type="ARBA" id="ARBA00023136"/>
    </source>
</evidence>
<evidence type="ECO:0000256" key="6">
    <source>
        <dbReference type="SAM" id="Phobius"/>
    </source>
</evidence>
<keyword evidence="8" id="KW-1185">Reference proteome</keyword>
<evidence type="ECO:0000256" key="2">
    <source>
        <dbReference type="ARBA" id="ARBA00009166"/>
    </source>
</evidence>
<dbReference type="AlphaFoldDB" id="A0AAV5TEK5"/>
<feature type="non-terminal residue" evidence="7">
    <location>
        <position position="1"/>
    </location>
</feature>
<protein>
    <recommendedName>
        <fullName evidence="9">G-protein coupled receptors family 1 profile domain-containing protein</fullName>
    </recommendedName>
</protein>
<keyword evidence="5 6" id="KW-0472">Membrane</keyword>
<dbReference type="InterPro" id="IPR050920">
    <property type="entry name" value="Nematode_rcpt-like_delta"/>
</dbReference>
<gene>
    <name evidence="7" type="ORF">PENTCL1PPCAC_14664</name>
</gene>
<dbReference type="InterPro" id="IPR019421">
    <property type="entry name" value="7TM_GPCR_serpentine_rcpt_Srd"/>
</dbReference>
<comment type="subcellular location">
    <subcellularLocation>
        <location evidence="1">Membrane</location>
        <topology evidence="1">Multi-pass membrane protein</topology>
    </subcellularLocation>
</comment>
<dbReference type="GO" id="GO:0016020">
    <property type="term" value="C:membrane"/>
    <property type="evidence" value="ECO:0007669"/>
    <property type="project" value="UniProtKB-SubCell"/>
</dbReference>
<evidence type="ECO:0000256" key="1">
    <source>
        <dbReference type="ARBA" id="ARBA00004141"/>
    </source>
</evidence>
<name>A0AAV5TEK5_9BILA</name>
<dbReference type="PANTHER" id="PTHR22945">
    <property type="entry name" value="SERPENTINE RECEPTOR, CLASS D DELTA"/>
    <property type="match status" value="1"/>
</dbReference>
<feature type="non-terminal residue" evidence="7">
    <location>
        <position position="106"/>
    </location>
</feature>
<dbReference type="EMBL" id="BTSX01000004">
    <property type="protein sequence ID" value="GMS92489.1"/>
    <property type="molecule type" value="Genomic_DNA"/>
</dbReference>
<sequence>ATPLIVSVAHYAVCCSGMLVNAVLMLVIITSTPPEMRTYSTVLFTSATVDCLTSLSWGAVLVSEAFAGLCTQLDSVGWCLYPYAFALGGNVFFAFNIALCFSFRYH</sequence>
<keyword evidence="4 6" id="KW-1133">Transmembrane helix</keyword>
<reference evidence="7" key="1">
    <citation type="submission" date="2023-10" db="EMBL/GenBank/DDBJ databases">
        <title>Genome assembly of Pristionchus species.</title>
        <authorList>
            <person name="Yoshida K."/>
            <person name="Sommer R.J."/>
        </authorList>
    </citation>
    <scope>NUCLEOTIDE SEQUENCE</scope>
    <source>
        <strain evidence="7">RS0144</strain>
    </source>
</reference>
<dbReference type="Proteomes" id="UP001432027">
    <property type="component" value="Unassembled WGS sequence"/>
</dbReference>
<dbReference type="PANTHER" id="PTHR22945:SF40">
    <property type="entry name" value="SERPENTINE RECEPTOR, CLASS D (DELTA)-RELATED"/>
    <property type="match status" value="1"/>
</dbReference>
<evidence type="ECO:0000256" key="4">
    <source>
        <dbReference type="ARBA" id="ARBA00022989"/>
    </source>
</evidence>
<proteinExistence type="inferred from homology"/>
<accession>A0AAV5TEK5</accession>
<evidence type="ECO:0000313" key="7">
    <source>
        <dbReference type="EMBL" id="GMS92489.1"/>
    </source>
</evidence>